<evidence type="ECO:0000256" key="2">
    <source>
        <dbReference type="ARBA" id="ARBA00022525"/>
    </source>
</evidence>
<proteinExistence type="predicted"/>
<accession>A0A316WE53</accession>
<dbReference type="PANTHER" id="PTHR34043:SF3">
    <property type="entry name" value="ALPHA_BETA-HYDROLASES SUPERFAMILY PROTEIN"/>
    <property type="match status" value="1"/>
</dbReference>
<feature type="compositionally biased region" description="Polar residues" evidence="6">
    <location>
        <begin position="431"/>
        <end position="441"/>
    </location>
</feature>
<keyword evidence="5" id="KW-0443">Lipid metabolism</keyword>
<dbReference type="STRING" id="1522189.A0A316WE53"/>
<dbReference type="SUPFAM" id="SSF53474">
    <property type="entry name" value="alpha/beta-Hydrolases"/>
    <property type="match status" value="1"/>
</dbReference>
<evidence type="ECO:0000313" key="8">
    <source>
        <dbReference type="EMBL" id="PWN45705.1"/>
    </source>
</evidence>
<dbReference type="GeneID" id="37038690"/>
<feature type="domain" description="Lipase-like C-terminal" evidence="7">
    <location>
        <begin position="44"/>
        <end position="216"/>
    </location>
</feature>
<keyword evidence="9" id="KW-1185">Reference proteome</keyword>
<dbReference type="EMBL" id="KZ819354">
    <property type="protein sequence ID" value="PWN45705.1"/>
    <property type="molecule type" value="Genomic_DNA"/>
</dbReference>
<dbReference type="Proteomes" id="UP000245783">
    <property type="component" value="Unassembled WGS sequence"/>
</dbReference>
<dbReference type="Gene3D" id="3.40.50.1820">
    <property type="entry name" value="alpha/beta hydrolase"/>
    <property type="match status" value="1"/>
</dbReference>
<dbReference type="AlphaFoldDB" id="A0A316WE53"/>
<organism evidence="8 9">
    <name type="scientific">Ceraceosorus guamensis</name>
    <dbReference type="NCBI Taxonomy" id="1522189"/>
    <lineage>
        <taxon>Eukaryota</taxon>
        <taxon>Fungi</taxon>
        <taxon>Dikarya</taxon>
        <taxon>Basidiomycota</taxon>
        <taxon>Ustilaginomycotina</taxon>
        <taxon>Exobasidiomycetes</taxon>
        <taxon>Ceraceosorales</taxon>
        <taxon>Ceraceosoraceae</taxon>
        <taxon>Ceraceosorus</taxon>
    </lineage>
</organism>
<evidence type="ECO:0000313" key="9">
    <source>
        <dbReference type="Proteomes" id="UP000245783"/>
    </source>
</evidence>
<dbReference type="PANTHER" id="PTHR34043">
    <property type="entry name" value="ALPHA/BETA-HYDROLASES SUPERFAMILY PROTEIN"/>
    <property type="match status" value="1"/>
</dbReference>
<reference evidence="8 9" key="1">
    <citation type="journal article" date="2018" name="Mol. Biol. Evol.">
        <title>Broad Genomic Sampling Reveals a Smut Pathogenic Ancestry of the Fungal Clade Ustilaginomycotina.</title>
        <authorList>
            <person name="Kijpornyongpan T."/>
            <person name="Mondo S.J."/>
            <person name="Barry K."/>
            <person name="Sandor L."/>
            <person name="Lee J."/>
            <person name="Lipzen A."/>
            <person name="Pangilinan J."/>
            <person name="LaButti K."/>
            <person name="Hainaut M."/>
            <person name="Henrissat B."/>
            <person name="Grigoriev I.V."/>
            <person name="Spatafora J.W."/>
            <person name="Aime M.C."/>
        </authorList>
    </citation>
    <scope>NUCLEOTIDE SEQUENCE [LARGE SCALE GENOMIC DNA]</scope>
    <source>
        <strain evidence="8 9">MCA 4658</strain>
    </source>
</reference>
<evidence type="ECO:0000259" key="7">
    <source>
        <dbReference type="Pfam" id="PF24708"/>
    </source>
</evidence>
<evidence type="ECO:0000256" key="6">
    <source>
        <dbReference type="SAM" id="MobiDB-lite"/>
    </source>
</evidence>
<name>A0A316WE53_9BASI</name>
<dbReference type="GO" id="GO:0016787">
    <property type="term" value="F:hydrolase activity"/>
    <property type="evidence" value="ECO:0007669"/>
    <property type="project" value="UniProtKB-KW"/>
</dbReference>
<keyword evidence="3" id="KW-0732">Signal</keyword>
<dbReference type="InterPro" id="IPR056304">
    <property type="entry name" value="Lip-like_C"/>
</dbReference>
<dbReference type="RefSeq" id="XP_025372865.1">
    <property type="nucleotide sequence ID" value="XM_025516820.1"/>
</dbReference>
<dbReference type="InParanoid" id="A0A316WE53"/>
<gene>
    <name evidence="8" type="ORF">IE81DRAFT_363937</name>
</gene>
<protein>
    <recommendedName>
        <fullName evidence="7">Lipase-like C-terminal domain-containing protein</fullName>
    </recommendedName>
</protein>
<evidence type="ECO:0000256" key="5">
    <source>
        <dbReference type="ARBA" id="ARBA00023098"/>
    </source>
</evidence>
<keyword evidence="4" id="KW-0378">Hydrolase</keyword>
<feature type="region of interest" description="Disordered" evidence="6">
    <location>
        <begin position="416"/>
        <end position="479"/>
    </location>
</feature>
<evidence type="ECO:0000256" key="3">
    <source>
        <dbReference type="ARBA" id="ARBA00022729"/>
    </source>
</evidence>
<evidence type="ECO:0000256" key="4">
    <source>
        <dbReference type="ARBA" id="ARBA00022801"/>
    </source>
</evidence>
<dbReference type="InterPro" id="IPR029058">
    <property type="entry name" value="AB_hydrolase_fold"/>
</dbReference>
<keyword evidence="2" id="KW-0964">Secreted</keyword>
<dbReference type="OrthoDB" id="206848at2759"/>
<dbReference type="GO" id="GO:0006629">
    <property type="term" value="P:lipid metabolic process"/>
    <property type="evidence" value="ECO:0007669"/>
    <property type="project" value="UniProtKB-KW"/>
</dbReference>
<dbReference type="Pfam" id="PF24708">
    <property type="entry name" value="Lip_C"/>
    <property type="match status" value="1"/>
</dbReference>
<dbReference type="GO" id="GO:0005576">
    <property type="term" value="C:extracellular region"/>
    <property type="evidence" value="ECO:0007669"/>
    <property type="project" value="UniProtKB-SubCell"/>
</dbReference>
<evidence type="ECO:0000256" key="1">
    <source>
        <dbReference type="ARBA" id="ARBA00004613"/>
    </source>
</evidence>
<comment type="subcellular location">
    <subcellularLocation>
        <location evidence="1">Secreted</location>
    </subcellularLocation>
</comment>
<sequence length="632" mass="69234">MTAPCQSRSIAHEQTDVLSVIHDLHEPHLQSPPDEHRRHQAPPPLILVEGFMCAASSLIWGDFPQELAAGAAHQRSSWKREGRKIFWAPIGPVSSLHDRACELFYSLHGGTVDYGEAHAQEHGHSRWGRRYPPASEGGGSYPQWSEKHPVHMVGHSLGGVTILKLRQLLLTGFFDQQLGIITPLGTLSQAAGLIRSITTVSSPLRGTPLVYLLGEQPTASPQVRFLSFGDVLAKSVHVAVWLRAHSASIRKLLPDPQADAWHFAGANKKEREDDIENASPEQGTSASSHAWSFRSLWGLPTLAQQLWKSDWAEGRDCAPWDCTLAERARCEQREVGWLLASHQSTQDLASQLPDCWFRSYAAYMTEPYPSSSDPSGAPRHRPTSVFNTSLSAAIFNITSKQIGAFDYHNARPSRLFGKSHVPSRSGLDAESGSTRGSTSQEGAEKDEQGSALRVEASEARYCADTPTNPAHRMDEEEEEDWYANDGVVPLASQYHPGMCGANTCAHYQSLPSPHLNPASKLDAVVADARRRPALARLMSAGDAAWRQVRGTNANTNGRATRSSSGVDPTCSALPVAGSDMSTMPNRWHVYTLKDATHASLCPIWNGDARQRHFWRGLGAWLADVDAMVAQKS</sequence>